<dbReference type="PANTHER" id="PTHR33877:SF2">
    <property type="entry name" value="OS07G0170200 PROTEIN"/>
    <property type="match status" value="1"/>
</dbReference>
<name>A0ABM8I717_9FIRM</name>
<dbReference type="CDD" id="cd00085">
    <property type="entry name" value="HNHc"/>
    <property type="match status" value="1"/>
</dbReference>
<dbReference type="Pfam" id="PF01844">
    <property type="entry name" value="HNH"/>
    <property type="match status" value="1"/>
</dbReference>
<dbReference type="InterPro" id="IPR002711">
    <property type="entry name" value="HNH"/>
</dbReference>
<feature type="domain" description="HNH nuclease" evidence="1">
    <location>
        <begin position="128"/>
        <end position="193"/>
    </location>
</feature>
<dbReference type="EMBL" id="AP027742">
    <property type="protein sequence ID" value="BDZ76960.1"/>
    <property type="molecule type" value="Genomic_DNA"/>
</dbReference>
<keyword evidence="3" id="KW-1185">Reference proteome</keyword>
<organism evidence="2 3">
    <name type="scientific">Claveliimonas bilis</name>
    <dbReference type="NCBI Taxonomy" id="3028070"/>
    <lineage>
        <taxon>Bacteria</taxon>
        <taxon>Bacillati</taxon>
        <taxon>Bacillota</taxon>
        <taxon>Clostridia</taxon>
        <taxon>Lachnospirales</taxon>
        <taxon>Lachnospiraceae</taxon>
        <taxon>Claveliimonas</taxon>
    </lineage>
</organism>
<accession>A0ABM8I717</accession>
<sequence>MPNRIIKDSINESKGLSEVSFFAEDLYKRLITYADDYGRFNADCQIMRARLYPREIEIVSESDIEDALIELSGVGKVAFYTSYARKEIYGCLPKWSEHQRIRDSKNKCPDPDDTYVNDWYLRRFVPIKMKMDIIERDGFKCQICGRYISAADNAYAVVKMGSGLFHIDHIVPVSQGGRATMENLRLTCPKCNQSRKKKFTFDEILKMTRDLQKDAARCGELPKKSALIQSESKSESESKSYTGDVRLDGAILDFIEHRRKMRKPMTDRAIELMITKLKKLGKDTDEQIDIINQSIERGWQGVFPLEAVNNKQKSSFNNFKGRDYSGQIDDLTKALIEGGK</sequence>
<protein>
    <recommendedName>
        <fullName evidence="1">HNH nuclease domain-containing protein</fullName>
    </recommendedName>
</protein>
<dbReference type="InterPro" id="IPR003615">
    <property type="entry name" value="HNH_nuc"/>
</dbReference>
<gene>
    <name evidence="2" type="ORF">Lac1_11430</name>
</gene>
<evidence type="ECO:0000313" key="3">
    <source>
        <dbReference type="Proteomes" id="UP001305815"/>
    </source>
</evidence>
<evidence type="ECO:0000259" key="1">
    <source>
        <dbReference type="SMART" id="SM00507"/>
    </source>
</evidence>
<evidence type="ECO:0000313" key="2">
    <source>
        <dbReference type="EMBL" id="BDZ76960.1"/>
    </source>
</evidence>
<dbReference type="PANTHER" id="PTHR33877">
    <property type="entry name" value="SLL1193 PROTEIN"/>
    <property type="match status" value="1"/>
</dbReference>
<dbReference type="SMART" id="SM00507">
    <property type="entry name" value="HNHc"/>
    <property type="match status" value="1"/>
</dbReference>
<proteinExistence type="predicted"/>
<dbReference type="Proteomes" id="UP001305815">
    <property type="component" value="Chromosome"/>
</dbReference>
<dbReference type="RefSeq" id="WP_316266573.1">
    <property type="nucleotide sequence ID" value="NZ_AP027742.1"/>
</dbReference>
<dbReference type="InterPro" id="IPR052892">
    <property type="entry name" value="NA-targeting_endonuclease"/>
</dbReference>
<dbReference type="Gene3D" id="1.10.30.50">
    <property type="match status" value="1"/>
</dbReference>
<reference evidence="3" key="1">
    <citation type="journal article" date="2023" name="Int. J. Syst. Evol. Microbiol.">
        <title>Claveliimonas bilis gen. nov., sp. nov., deoxycholic acid-producing bacteria isolated from human faeces, and reclassification of Sellimonas monacensis Zenner et al. 2021 as Claveliimonas monacensis comb. nov.</title>
        <authorList>
            <person name="Hisatomi A."/>
            <person name="Kastawa N.W.E.P.G."/>
            <person name="Song I."/>
            <person name="Ohkuma M."/>
            <person name="Fukiya S."/>
            <person name="Sakamoto M."/>
        </authorList>
    </citation>
    <scope>NUCLEOTIDE SEQUENCE [LARGE SCALE GENOMIC DNA]</scope>
    <source>
        <strain evidence="3">12BBH14</strain>
    </source>
</reference>